<feature type="compositionally biased region" description="Basic residues" evidence="1">
    <location>
        <begin position="190"/>
        <end position="201"/>
    </location>
</feature>
<proteinExistence type="predicted"/>
<evidence type="ECO:0000256" key="1">
    <source>
        <dbReference type="SAM" id="MobiDB-lite"/>
    </source>
</evidence>
<feature type="compositionally biased region" description="Acidic residues" evidence="1">
    <location>
        <begin position="67"/>
        <end position="78"/>
    </location>
</feature>
<gene>
    <name evidence="2" type="ORF">GSLYS_00001936001</name>
</gene>
<dbReference type="AlphaFoldDB" id="A0AAV2H6E8"/>
<feature type="compositionally biased region" description="Acidic residues" evidence="1">
    <location>
        <begin position="675"/>
        <end position="691"/>
    </location>
</feature>
<keyword evidence="3" id="KW-1185">Reference proteome</keyword>
<dbReference type="PANTHER" id="PTHR22684">
    <property type="entry name" value="NULP1-RELATED"/>
    <property type="match status" value="1"/>
</dbReference>
<feature type="compositionally biased region" description="Basic residues" evidence="1">
    <location>
        <begin position="100"/>
        <end position="111"/>
    </location>
</feature>
<dbReference type="PANTHER" id="PTHR22684:SF0">
    <property type="entry name" value="RIBOSOME QUALITY CONTROL COMPLEX SUBUNIT TCF25"/>
    <property type="match status" value="1"/>
</dbReference>
<feature type="compositionally biased region" description="Basic and acidic residues" evidence="1">
    <location>
        <begin position="13"/>
        <end position="24"/>
    </location>
</feature>
<dbReference type="GO" id="GO:1990112">
    <property type="term" value="C:RQC complex"/>
    <property type="evidence" value="ECO:0007669"/>
    <property type="project" value="TreeGrafter"/>
</dbReference>
<feature type="region of interest" description="Disordered" evidence="1">
    <location>
        <begin position="188"/>
        <end position="217"/>
    </location>
</feature>
<dbReference type="InterPro" id="IPR006994">
    <property type="entry name" value="TCF25/Rqc1"/>
</dbReference>
<feature type="region of interest" description="Disordered" evidence="1">
    <location>
        <begin position="613"/>
        <end position="632"/>
    </location>
</feature>
<reference evidence="2 3" key="1">
    <citation type="submission" date="2024-04" db="EMBL/GenBank/DDBJ databases">
        <authorList>
            <consortium name="Genoscope - CEA"/>
            <person name="William W."/>
        </authorList>
    </citation>
    <scope>NUCLEOTIDE SEQUENCE [LARGE SCALE GENOMIC DNA]</scope>
</reference>
<feature type="compositionally biased region" description="Acidic residues" evidence="1">
    <location>
        <begin position="25"/>
        <end position="36"/>
    </location>
</feature>
<feature type="region of interest" description="Disordered" evidence="1">
    <location>
        <begin position="656"/>
        <end position="691"/>
    </location>
</feature>
<protein>
    <recommendedName>
        <fullName evidence="4">Transcription factor 25</fullName>
    </recommendedName>
</protein>
<accession>A0AAV2H6E8</accession>
<dbReference type="Proteomes" id="UP001497497">
    <property type="component" value="Unassembled WGS sequence"/>
</dbReference>
<feature type="region of interest" description="Disordered" evidence="1">
    <location>
        <begin position="1"/>
        <end position="130"/>
    </location>
</feature>
<comment type="caution">
    <text evidence="2">The sequence shown here is derived from an EMBL/GenBank/DDBJ whole genome shotgun (WGS) entry which is preliminary data.</text>
</comment>
<dbReference type="EMBL" id="CAXITT010000022">
    <property type="protein sequence ID" value="CAL1527766.1"/>
    <property type="molecule type" value="Genomic_DNA"/>
</dbReference>
<name>A0AAV2H6E8_LYMST</name>
<sequence length="691" mass="79460">MSSRALRRLQQLDFEHNEEKVPKSEDDDDVDNDADGDLLSTNQATAKKKHKKQRKSNNLFELLTQREEDDGKDEDEENNGSIEVANGSQSGKVQHEAKSSTKKKKKRSNKKKDKETKTLQQQEPEDDVEASLREVNRILGDLQTGCSMDDGEQGTFSAKVKPLLHIDYRHLNPEMELKRMFGAEIVRSEHHQRKRQHRNRPLQRSSRLVQPKDTWHSTGGSGLSMKYLGEQEGFVFEHSPVYQKIQHQFSDAVESGQPEYIINILRAHPYHIDALLQMAEFQRANEDVQTAAETIEKALYGMECAFHPLFNLASGNCFLNYRYPENRSFYLCLFKHILNLGRRGCNRTAFEFCKLLLSLDPTNDPLDCMSMIDYFALRAQQYDHLVRLDTEVLTSKAMKHVPNFAMSIPLAYFKLAVQGGRERNTADLILQDSLLFFPMMLMPLLDECSVQPDKLVKTHPFTSTAELHDNTSELQRMIMLYVKRCQPCWKEAEVMTWLEENVKAVIEIVKKGTDKRLEEYEILRKKRFRQPPLSLVRHYFLSEIQGLGLPRHFLSSPVLSHDPFPPPDSIISYTRPASNVRPTVASQDQSGVLRSFLQSLLPTYNPYEPVNVSARQQHREEEDDADGARGGNAIPQQIQQSVQAIMQAMRQLLNEQFHGGNNNHPEQGNGREDQPELEENDREWEEEDGLG</sequence>
<feature type="compositionally biased region" description="Basic residues" evidence="1">
    <location>
        <begin position="46"/>
        <end position="55"/>
    </location>
</feature>
<dbReference type="Pfam" id="PF04910">
    <property type="entry name" value="Tcf25"/>
    <property type="match status" value="1"/>
</dbReference>
<evidence type="ECO:0000313" key="3">
    <source>
        <dbReference type="Proteomes" id="UP001497497"/>
    </source>
</evidence>
<evidence type="ECO:0000313" key="2">
    <source>
        <dbReference type="EMBL" id="CAL1527766.1"/>
    </source>
</evidence>
<organism evidence="2 3">
    <name type="scientific">Lymnaea stagnalis</name>
    <name type="common">Great pond snail</name>
    <name type="synonym">Helix stagnalis</name>
    <dbReference type="NCBI Taxonomy" id="6523"/>
    <lineage>
        <taxon>Eukaryota</taxon>
        <taxon>Metazoa</taxon>
        <taxon>Spiralia</taxon>
        <taxon>Lophotrochozoa</taxon>
        <taxon>Mollusca</taxon>
        <taxon>Gastropoda</taxon>
        <taxon>Heterobranchia</taxon>
        <taxon>Euthyneura</taxon>
        <taxon>Panpulmonata</taxon>
        <taxon>Hygrophila</taxon>
        <taxon>Lymnaeoidea</taxon>
        <taxon>Lymnaeidae</taxon>
        <taxon>Lymnaea</taxon>
    </lineage>
</organism>
<evidence type="ECO:0008006" key="4">
    <source>
        <dbReference type="Google" id="ProtNLM"/>
    </source>
</evidence>